<evidence type="ECO:0000313" key="1">
    <source>
        <dbReference type="EMBL" id="KAF4378501.1"/>
    </source>
</evidence>
<evidence type="ECO:0000313" key="2">
    <source>
        <dbReference type="Proteomes" id="UP000583929"/>
    </source>
</evidence>
<dbReference type="PANTHER" id="PTHR23108:SF3">
    <property type="entry name" value="METHYLTRANSFERASE FAMILY PROTEIN"/>
    <property type="match status" value="1"/>
</dbReference>
<protein>
    <submittedName>
        <fullName evidence="1">Uncharacterized protein</fullName>
    </submittedName>
</protein>
<dbReference type="Pfam" id="PF10294">
    <property type="entry name" value="Methyltransf_16"/>
    <property type="match status" value="1"/>
</dbReference>
<dbReference type="InterPro" id="IPR029063">
    <property type="entry name" value="SAM-dependent_MTases_sf"/>
</dbReference>
<proteinExistence type="predicted"/>
<dbReference type="EMBL" id="JAATIQ010000136">
    <property type="protein sequence ID" value="KAF4378501.1"/>
    <property type="molecule type" value="Genomic_DNA"/>
</dbReference>
<dbReference type="InterPro" id="IPR019410">
    <property type="entry name" value="Methyltransf_16"/>
</dbReference>
<dbReference type="InterPro" id="IPR038899">
    <property type="entry name" value="METTL22"/>
</dbReference>
<comment type="caution">
    <text evidence="1">The sequence shown here is derived from an EMBL/GenBank/DDBJ whole genome shotgun (WGS) entry which is preliminary data.</text>
</comment>
<dbReference type="AlphaFoldDB" id="A0A7J6G672"/>
<feature type="non-terminal residue" evidence="1">
    <location>
        <position position="238"/>
    </location>
</feature>
<organism evidence="1 2">
    <name type="scientific">Cannabis sativa</name>
    <name type="common">Hemp</name>
    <name type="synonym">Marijuana</name>
    <dbReference type="NCBI Taxonomy" id="3483"/>
    <lineage>
        <taxon>Eukaryota</taxon>
        <taxon>Viridiplantae</taxon>
        <taxon>Streptophyta</taxon>
        <taxon>Embryophyta</taxon>
        <taxon>Tracheophyta</taxon>
        <taxon>Spermatophyta</taxon>
        <taxon>Magnoliopsida</taxon>
        <taxon>eudicotyledons</taxon>
        <taxon>Gunneridae</taxon>
        <taxon>Pentapetalae</taxon>
        <taxon>rosids</taxon>
        <taxon>fabids</taxon>
        <taxon>Rosales</taxon>
        <taxon>Cannabaceae</taxon>
        <taxon>Cannabis</taxon>
    </lineage>
</organism>
<gene>
    <name evidence="1" type="ORF">G4B88_027561</name>
</gene>
<dbReference type="Proteomes" id="UP000583929">
    <property type="component" value="Unassembled WGS sequence"/>
</dbReference>
<keyword evidence="2" id="KW-1185">Reference proteome</keyword>
<dbReference type="GO" id="GO:0008276">
    <property type="term" value="F:protein methyltransferase activity"/>
    <property type="evidence" value="ECO:0007669"/>
    <property type="project" value="InterPro"/>
</dbReference>
<dbReference type="PANTHER" id="PTHR23108">
    <property type="entry name" value="METHYLTRANSFERASE-RELATED"/>
    <property type="match status" value="1"/>
</dbReference>
<reference evidence="1 2" key="1">
    <citation type="journal article" date="2020" name="bioRxiv">
        <title>Sequence and annotation of 42 cannabis genomes reveals extensive copy number variation in cannabinoid synthesis and pathogen resistance genes.</title>
        <authorList>
            <person name="Mckernan K.J."/>
            <person name="Helbert Y."/>
            <person name="Kane L.T."/>
            <person name="Ebling H."/>
            <person name="Zhang L."/>
            <person name="Liu B."/>
            <person name="Eaton Z."/>
            <person name="Mclaughlin S."/>
            <person name="Kingan S."/>
            <person name="Baybayan P."/>
            <person name="Concepcion G."/>
            <person name="Jordan M."/>
            <person name="Riva A."/>
            <person name="Barbazuk W."/>
            <person name="Harkins T."/>
        </authorList>
    </citation>
    <scope>NUCLEOTIDE SEQUENCE [LARGE SCALE GENOMIC DNA]</scope>
    <source>
        <strain evidence="2">cv. Jamaican Lion 4</strain>
        <tissue evidence="1">Leaf</tissue>
    </source>
</reference>
<name>A0A7J6G672_CANSA</name>
<dbReference type="Gene3D" id="3.40.50.150">
    <property type="entry name" value="Vaccinia Virus protein VP39"/>
    <property type="match status" value="1"/>
</dbReference>
<dbReference type="GO" id="GO:0005634">
    <property type="term" value="C:nucleus"/>
    <property type="evidence" value="ECO:0007669"/>
    <property type="project" value="TreeGrafter"/>
</dbReference>
<accession>A0A7J6G672</accession>
<dbReference type="SUPFAM" id="SSF53335">
    <property type="entry name" value="S-adenosyl-L-methionine-dependent methyltransferases"/>
    <property type="match status" value="1"/>
</dbReference>
<sequence length="238" mass="26656">MMCSYDDLIILLDCLQKILYDISNIDEILTADFDLTGQLVWPGAMLLNDYIAHNVNLLQGCSVIELGSGVGITGILSSRFCHKFVLTDHNDEVIKASILTLDFVFQILEKNVELHASSQAELLVEKLEWGNSEQICHILEKHSSGFDLILGADIYILDTVKKLLEVRGQGECKFILAYVSRAKSMDLVVPNEAKRCGLQITEVVGTRRAVSNLEGVIFECIQREQGLRKELDEDFLAH</sequence>